<evidence type="ECO:0000313" key="3">
    <source>
        <dbReference type="Proteomes" id="UP000601789"/>
    </source>
</evidence>
<evidence type="ECO:0000313" key="2">
    <source>
        <dbReference type="EMBL" id="MBI1620428.1"/>
    </source>
</evidence>
<proteinExistence type="predicted"/>
<dbReference type="PANTHER" id="PTHR45947:SF3">
    <property type="entry name" value="SULFOQUINOVOSYL TRANSFERASE SQD2"/>
    <property type="match status" value="1"/>
</dbReference>
<dbReference type="RefSeq" id="WP_198475771.1">
    <property type="nucleotide sequence ID" value="NZ_JADGMQ010000003.1"/>
</dbReference>
<comment type="caution">
    <text evidence="2">The sequence shown here is derived from an EMBL/GenBank/DDBJ whole genome shotgun (WGS) entry which is preliminary data.</text>
</comment>
<reference evidence="2 3" key="1">
    <citation type="submission" date="2020-10" db="EMBL/GenBank/DDBJ databases">
        <title>Aquamicrobium zhengzhouensis sp. nov., a exopolysaccharide producing bacterium isolated from farmland soil.</title>
        <authorList>
            <person name="Wang X."/>
        </authorList>
    </citation>
    <scope>NUCLEOTIDE SEQUENCE [LARGE SCALE GENOMIC DNA]</scope>
    <source>
        <strain evidence="3">cd-1</strain>
    </source>
</reference>
<dbReference type="PANTHER" id="PTHR45947">
    <property type="entry name" value="SULFOQUINOVOSYL TRANSFERASE SQD2"/>
    <property type="match status" value="1"/>
</dbReference>
<name>A0ABS0SAW2_9HYPH</name>
<dbReference type="Pfam" id="PF13439">
    <property type="entry name" value="Glyco_transf_4"/>
    <property type="match status" value="1"/>
</dbReference>
<gene>
    <name evidence="2" type="ORF">IOD40_07100</name>
</gene>
<dbReference type="InterPro" id="IPR050194">
    <property type="entry name" value="Glycosyltransferase_grp1"/>
</dbReference>
<dbReference type="EMBL" id="JADGMQ010000003">
    <property type="protein sequence ID" value="MBI1620428.1"/>
    <property type="molecule type" value="Genomic_DNA"/>
</dbReference>
<dbReference type="Gene3D" id="3.40.50.2000">
    <property type="entry name" value="Glycogen Phosphorylase B"/>
    <property type="match status" value="2"/>
</dbReference>
<dbReference type="InterPro" id="IPR028098">
    <property type="entry name" value="Glyco_trans_4-like_N"/>
</dbReference>
<keyword evidence="3" id="KW-1185">Reference proteome</keyword>
<dbReference type="Pfam" id="PF13692">
    <property type="entry name" value="Glyco_trans_1_4"/>
    <property type="match status" value="1"/>
</dbReference>
<dbReference type="CDD" id="cd03801">
    <property type="entry name" value="GT4_PimA-like"/>
    <property type="match status" value="1"/>
</dbReference>
<accession>A0ABS0SAW2</accession>
<organism evidence="2 3">
    <name type="scientific">Aquamicrobium zhengzhouense</name>
    <dbReference type="NCBI Taxonomy" id="2781738"/>
    <lineage>
        <taxon>Bacteria</taxon>
        <taxon>Pseudomonadati</taxon>
        <taxon>Pseudomonadota</taxon>
        <taxon>Alphaproteobacteria</taxon>
        <taxon>Hyphomicrobiales</taxon>
        <taxon>Phyllobacteriaceae</taxon>
        <taxon>Aquamicrobium</taxon>
    </lineage>
</organism>
<evidence type="ECO:0000259" key="1">
    <source>
        <dbReference type="Pfam" id="PF13439"/>
    </source>
</evidence>
<sequence>MDQSLRIIHCFRSPVGGIFRHVRDLAKAQAAAGHKVGIICDSSTGGPLEEHYFEQIQDKLELGVLRMPIRRAISAADLAAGWRTYRLIKELRPDVLHGHGAKGGALVRVFGSVLRVFRYRVARVYSPHGGVLHYDPATRKGRLLFAIERMLTRLSDHILFVSEHERQAFREKISRSASVPMSMFHNGLAPSEFIPVAPAPDAADFIYIGMMRGLKGPDLFLQALANAETITERKIRAVMIGDGPDLQSYKRLAEVLGLAVSFRPPIPARDAFALGRTVVVPSRAEAMPYLVLEALAAGKPMIATAVGGIPEIFGASSPALVSADANSIASTMVRVLENEAAYLKTMPPADELRSRFSVATMSNNIETAYRTSLLS</sequence>
<dbReference type="Proteomes" id="UP000601789">
    <property type="component" value="Unassembled WGS sequence"/>
</dbReference>
<feature type="domain" description="Glycosyltransferase subfamily 4-like N-terminal" evidence="1">
    <location>
        <begin position="15"/>
        <end position="187"/>
    </location>
</feature>
<dbReference type="SUPFAM" id="SSF53756">
    <property type="entry name" value="UDP-Glycosyltransferase/glycogen phosphorylase"/>
    <property type="match status" value="1"/>
</dbReference>
<protein>
    <submittedName>
        <fullName evidence="2">Glycosyltransferase family 4 protein</fullName>
    </submittedName>
</protein>